<dbReference type="RefSeq" id="XP_013237911.1">
    <property type="nucleotide sequence ID" value="XM_013382457.1"/>
</dbReference>
<dbReference type="PANTHER" id="PTHR13115">
    <property type="entry name" value="RNA POLYMERASE-ASSOCIATED PROTEIN RTF1 HOMOLOG"/>
    <property type="match status" value="1"/>
</dbReference>
<dbReference type="GO" id="GO:0003677">
    <property type="term" value="F:DNA binding"/>
    <property type="evidence" value="ECO:0007669"/>
    <property type="project" value="InterPro"/>
</dbReference>
<organism evidence="7 8">
    <name type="scientific">Mitosporidium daphniae</name>
    <dbReference type="NCBI Taxonomy" id="1485682"/>
    <lineage>
        <taxon>Eukaryota</taxon>
        <taxon>Fungi</taxon>
        <taxon>Fungi incertae sedis</taxon>
        <taxon>Microsporidia</taxon>
        <taxon>Mitosporidium</taxon>
    </lineage>
</organism>
<dbReference type="GO" id="GO:1990269">
    <property type="term" value="F:RNA polymerase II C-terminal domain phosphoserine binding"/>
    <property type="evidence" value="ECO:0007669"/>
    <property type="project" value="TreeGrafter"/>
</dbReference>
<dbReference type="PROSITE" id="PS51360">
    <property type="entry name" value="PLUS3"/>
    <property type="match status" value="1"/>
</dbReference>
<name>A0A098VR10_9MICR</name>
<dbReference type="EMBL" id="JMKJ01000277">
    <property type="protein sequence ID" value="KGG51457.1"/>
    <property type="molecule type" value="Genomic_DNA"/>
</dbReference>
<reference evidence="7 8" key="1">
    <citation type="submission" date="2014-04" db="EMBL/GenBank/DDBJ databases">
        <title>A new species of microsporidia sheds light on the evolution of extreme parasitism.</title>
        <authorList>
            <person name="Haag K.L."/>
            <person name="James T.Y."/>
            <person name="Larsson R."/>
            <person name="Schaer T.M."/>
            <person name="Refardt D."/>
            <person name="Pombert J.-F."/>
            <person name="Ebert D."/>
        </authorList>
    </citation>
    <scope>NUCLEOTIDE SEQUENCE [LARGE SCALE GENOMIC DNA]</scope>
    <source>
        <strain evidence="7 8">UGP3</strain>
        <tissue evidence="7">Spores</tissue>
    </source>
</reference>
<evidence type="ECO:0000259" key="6">
    <source>
        <dbReference type="PROSITE" id="PS51360"/>
    </source>
</evidence>
<evidence type="ECO:0000256" key="5">
    <source>
        <dbReference type="SAM" id="MobiDB-lite"/>
    </source>
</evidence>
<accession>A0A098VR10</accession>
<dbReference type="PANTHER" id="PTHR13115:SF8">
    <property type="entry name" value="RNA POLYMERASE-ASSOCIATED PROTEIN RTF1 HOMOLOG"/>
    <property type="match status" value="1"/>
</dbReference>
<feature type="compositionally biased region" description="Polar residues" evidence="5">
    <location>
        <begin position="489"/>
        <end position="499"/>
    </location>
</feature>
<evidence type="ECO:0000256" key="4">
    <source>
        <dbReference type="ARBA" id="ARBA00023242"/>
    </source>
</evidence>
<dbReference type="GeneID" id="25259663"/>
<dbReference type="OrthoDB" id="166375at2759"/>
<feature type="region of interest" description="Disordered" evidence="5">
    <location>
        <begin position="24"/>
        <end position="92"/>
    </location>
</feature>
<dbReference type="GO" id="GO:0016593">
    <property type="term" value="C:Cdc73/Paf1 complex"/>
    <property type="evidence" value="ECO:0007669"/>
    <property type="project" value="TreeGrafter"/>
</dbReference>
<proteinExistence type="predicted"/>
<dbReference type="AlphaFoldDB" id="A0A098VR10"/>
<protein>
    <recommendedName>
        <fullName evidence="6">Plus3 domain-containing protein</fullName>
    </recommendedName>
</protein>
<comment type="caution">
    <text evidence="7">The sequence shown here is derived from an EMBL/GenBank/DDBJ whole genome shotgun (WGS) entry which is preliminary data.</text>
</comment>
<keyword evidence="2" id="KW-0805">Transcription regulation</keyword>
<keyword evidence="3" id="KW-0804">Transcription</keyword>
<feature type="domain" description="Plus3" evidence="6">
    <location>
        <begin position="191"/>
        <end position="324"/>
    </location>
</feature>
<sequence>MSGNSNRSGEDIKSVSKNILELLNRRASGSDDDEDDDQSLTVDFLEDVEEDDGGSPVHPKKPSNFSRRTKKYSNEEDEIYEDQYVKQPKKSKLSDDELVFSDGYDDDLMGDAIDRERQKKRERWELHRKLQKDKKPIKQPDWMRKTSTIDVDDDEHEHLQPFRADYGNQEHASSIKNFCAAKKEPVVLDDTVELEHILPICLTRSLIEKWLYRSFFKTDLAGFFVRLSLGVDPNRGEQVYRLCQIDSVVEYYKTYTVNASVTKSAFNLRIGKALKKFAIDAISNSPPTQKEFGRWLMELRHSNCYIMRRKEATSLAERVKFLLNSPMTEKEIDFVVKEKRKLNVLKRNPASEKAFLMKERELAIQAGMADEVERINTSLNILNQKISDSNAAGNSRADSMSAIFERNRRINQASADAELERKRVSILNGGNGSSFSDDSLNPFSRRKTVSTYASIVASTTYKEEEEHNKDFPSVPVPSNGGLPADGQEKASNGTEPNSLVKTSVILKENISLDDLEIDIPGI</sequence>
<evidence type="ECO:0000313" key="8">
    <source>
        <dbReference type="Proteomes" id="UP000029725"/>
    </source>
</evidence>
<feature type="compositionally biased region" description="Acidic residues" evidence="5">
    <location>
        <begin position="30"/>
        <end position="53"/>
    </location>
</feature>
<feature type="compositionally biased region" description="Basic and acidic residues" evidence="5">
    <location>
        <begin position="461"/>
        <end position="470"/>
    </location>
</feature>
<keyword evidence="8" id="KW-1185">Reference proteome</keyword>
<dbReference type="SUPFAM" id="SSF159042">
    <property type="entry name" value="Plus3-like"/>
    <property type="match status" value="1"/>
</dbReference>
<dbReference type="VEuPathDB" id="MicrosporidiaDB:DI09_34p80"/>
<evidence type="ECO:0000256" key="3">
    <source>
        <dbReference type="ARBA" id="ARBA00023163"/>
    </source>
</evidence>
<dbReference type="HOGENOM" id="CLU_521832_0_0_1"/>
<comment type="subcellular location">
    <subcellularLocation>
        <location evidence="1">Nucleus</location>
    </subcellularLocation>
</comment>
<dbReference type="Pfam" id="PF03126">
    <property type="entry name" value="Plus-3"/>
    <property type="match status" value="1"/>
</dbReference>
<dbReference type="SMART" id="SM00719">
    <property type="entry name" value="Plus3"/>
    <property type="match status" value="1"/>
</dbReference>
<dbReference type="InterPro" id="IPR036128">
    <property type="entry name" value="Plus3-like_sf"/>
</dbReference>
<gene>
    <name evidence="7" type="ORF">DI09_34p80</name>
</gene>
<evidence type="ECO:0000256" key="2">
    <source>
        <dbReference type="ARBA" id="ARBA00023015"/>
    </source>
</evidence>
<dbReference type="Proteomes" id="UP000029725">
    <property type="component" value="Unassembled WGS sequence"/>
</dbReference>
<feature type="region of interest" description="Disordered" evidence="5">
    <location>
        <begin position="461"/>
        <end position="499"/>
    </location>
</feature>
<evidence type="ECO:0000313" key="7">
    <source>
        <dbReference type="EMBL" id="KGG51457.1"/>
    </source>
</evidence>
<keyword evidence="4" id="KW-0539">Nucleus</keyword>
<evidence type="ECO:0000256" key="1">
    <source>
        <dbReference type="ARBA" id="ARBA00004123"/>
    </source>
</evidence>
<dbReference type="InterPro" id="IPR004343">
    <property type="entry name" value="Plus-3_dom"/>
</dbReference>
<dbReference type="Gene3D" id="3.90.70.200">
    <property type="entry name" value="Plus-3 domain"/>
    <property type="match status" value="1"/>
</dbReference>